<dbReference type="GO" id="GO:0017061">
    <property type="term" value="F:S-methyl-5-thioadenosine phosphorylase activity"/>
    <property type="evidence" value="ECO:0007669"/>
    <property type="project" value="UniProtKB-EC"/>
</dbReference>
<dbReference type="PANTHER" id="PTHR30616">
    <property type="entry name" value="UNCHARACTERIZED PROTEIN YFIH"/>
    <property type="match status" value="1"/>
</dbReference>
<evidence type="ECO:0000256" key="6">
    <source>
        <dbReference type="ARBA" id="ARBA00022833"/>
    </source>
</evidence>
<evidence type="ECO:0000256" key="3">
    <source>
        <dbReference type="ARBA" id="ARBA00022679"/>
    </source>
</evidence>
<dbReference type="Proteomes" id="UP000005868">
    <property type="component" value="Chromosome"/>
</dbReference>
<sequence length="250" mass="28245">MQNFAINYEIIEDNGQHILRYVAPPPYKGEFQLFMRGSLVDGSFGDPQRLAEKISYLTGKYPMIAPRQVHGVTILEPSSSIYLPCRPEGDGIFIDKTDVYGSLRFADCFPIVVQGLSPKPWIAMAHSGFKGTLKNIAKALIEKVMIRSDIKDAIAWIGPGICKKCYYRMKNDPSTKSATACFSKEYWKEEKDKVFFDMAGIIKSQLQEVGLVAQRIRIVDLCTSCDNDLLYSYRCGDMEDRNFLLGHLSL</sequence>
<dbReference type="EMBL" id="CP003096">
    <property type="protein sequence ID" value="AER66795.1"/>
    <property type="molecule type" value="Genomic_DNA"/>
</dbReference>
<evidence type="ECO:0000256" key="5">
    <source>
        <dbReference type="ARBA" id="ARBA00022801"/>
    </source>
</evidence>
<dbReference type="PANTHER" id="PTHR30616:SF2">
    <property type="entry name" value="PURINE NUCLEOSIDE PHOSPHORYLASE LACC1"/>
    <property type="match status" value="1"/>
</dbReference>
<evidence type="ECO:0000256" key="8">
    <source>
        <dbReference type="ARBA" id="ARBA00048968"/>
    </source>
</evidence>
<evidence type="ECO:0000256" key="1">
    <source>
        <dbReference type="ARBA" id="ARBA00000553"/>
    </source>
</evidence>
<dbReference type="SUPFAM" id="SSF64438">
    <property type="entry name" value="CNF1/YfiH-like putative cysteine hydrolases"/>
    <property type="match status" value="1"/>
</dbReference>
<accession>G7VA95</accession>
<dbReference type="InterPro" id="IPR011324">
    <property type="entry name" value="Cytotoxic_necrot_fac-like_cat"/>
</dbReference>
<comment type="catalytic activity">
    <reaction evidence="1">
        <text>inosine + phosphate = alpha-D-ribose 1-phosphate + hypoxanthine</text>
        <dbReference type="Rhea" id="RHEA:27646"/>
        <dbReference type="ChEBI" id="CHEBI:17368"/>
        <dbReference type="ChEBI" id="CHEBI:17596"/>
        <dbReference type="ChEBI" id="CHEBI:43474"/>
        <dbReference type="ChEBI" id="CHEBI:57720"/>
        <dbReference type="EC" id="2.4.2.1"/>
    </reaction>
    <physiologicalReaction direction="left-to-right" evidence="1">
        <dbReference type="Rhea" id="RHEA:27647"/>
    </physiologicalReaction>
</comment>
<dbReference type="eggNOG" id="COG1496">
    <property type="taxonomic scope" value="Bacteria"/>
</dbReference>
<evidence type="ECO:0000256" key="9">
    <source>
        <dbReference type="ARBA" id="ARBA00049893"/>
    </source>
</evidence>
<dbReference type="Pfam" id="PF02578">
    <property type="entry name" value="Cu-oxidase_4"/>
    <property type="match status" value="1"/>
</dbReference>
<reference evidence="10 11" key="2">
    <citation type="journal article" date="2012" name="Stand. Genomic Sci.">
        <title>Genome sequence of the moderately thermophilic, amino-acid-degrading and sulfur-reducing bacterium Thermovirga lienii type strain (Cas60314(T)).</title>
        <authorList>
            <person name="Goker M."/>
            <person name="Saunders E."/>
            <person name="Lapidus A."/>
            <person name="Nolan M."/>
            <person name="Lucas S."/>
            <person name="Hammon N."/>
            <person name="Deshpande S."/>
            <person name="Cheng J.F."/>
            <person name="Han C."/>
            <person name="Tapia R."/>
            <person name="Goodwin L.A."/>
            <person name="Pitluck S."/>
            <person name="Liolios K."/>
            <person name="Mavromatis K."/>
            <person name="Pagani I."/>
            <person name="Ivanova N."/>
            <person name="Mikhailova N."/>
            <person name="Pati A."/>
            <person name="Chen A."/>
            <person name="Palaniappan K."/>
            <person name="Land M."/>
            <person name="Chang Y.J."/>
            <person name="Jeffries C.D."/>
            <person name="Brambilla E.M."/>
            <person name="Rohde M."/>
            <person name="Spring S."/>
            <person name="Detter J.C."/>
            <person name="Woyke T."/>
            <person name="Bristow J."/>
            <person name="Eisen J.A."/>
            <person name="Markowitz V."/>
            <person name="Hugenholtz P."/>
            <person name="Kyrpides N.C."/>
            <person name="Klenk H.P."/>
        </authorList>
    </citation>
    <scope>NUCLEOTIDE SEQUENCE [LARGE SCALE GENOMIC DNA]</scope>
    <source>
        <strain evidence="11">ATCC BAA-1197 / DSM 17291 / Cas60314</strain>
    </source>
</reference>
<evidence type="ECO:0000256" key="4">
    <source>
        <dbReference type="ARBA" id="ARBA00022723"/>
    </source>
</evidence>
<comment type="catalytic activity">
    <reaction evidence="8">
        <text>adenosine + phosphate = alpha-D-ribose 1-phosphate + adenine</text>
        <dbReference type="Rhea" id="RHEA:27642"/>
        <dbReference type="ChEBI" id="CHEBI:16335"/>
        <dbReference type="ChEBI" id="CHEBI:16708"/>
        <dbReference type="ChEBI" id="CHEBI:43474"/>
        <dbReference type="ChEBI" id="CHEBI:57720"/>
        <dbReference type="EC" id="2.4.2.1"/>
    </reaction>
    <physiologicalReaction direction="left-to-right" evidence="8">
        <dbReference type="Rhea" id="RHEA:27643"/>
    </physiologicalReaction>
</comment>
<dbReference type="CDD" id="cd16833">
    <property type="entry name" value="YfiH"/>
    <property type="match status" value="1"/>
</dbReference>
<gene>
    <name evidence="10" type="ordered locus">Tlie_1062</name>
</gene>
<dbReference type="AlphaFoldDB" id="G7VA95"/>
<comment type="catalytic activity">
    <reaction evidence="9">
        <text>S-methyl-5'-thioadenosine + phosphate = 5-(methylsulfanyl)-alpha-D-ribose 1-phosphate + adenine</text>
        <dbReference type="Rhea" id="RHEA:11852"/>
        <dbReference type="ChEBI" id="CHEBI:16708"/>
        <dbReference type="ChEBI" id="CHEBI:17509"/>
        <dbReference type="ChEBI" id="CHEBI:43474"/>
        <dbReference type="ChEBI" id="CHEBI:58533"/>
        <dbReference type="EC" id="2.4.2.28"/>
    </reaction>
    <physiologicalReaction direction="left-to-right" evidence="9">
        <dbReference type="Rhea" id="RHEA:11853"/>
    </physiologicalReaction>
</comment>
<reference evidence="11" key="1">
    <citation type="submission" date="2011-10" db="EMBL/GenBank/DDBJ databases">
        <title>The complete genome of chromosome of Thermovirga lienii DSM 17291.</title>
        <authorList>
            <consortium name="US DOE Joint Genome Institute (JGI-PGF)"/>
            <person name="Lucas S."/>
            <person name="Copeland A."/>
            <person name="Lapidus A."/>
            <person name="Glavina del Rio T."/>
            <person name="Dalin E."/>
            <person name="Tice H."/>
            <person name="Bruce D."/>
            <person name="Goodwin L."/>
            <person name="Pitluck S."/>
            <person name="Peters L."/>
            <person name="Mikhailova N."/>
            <person name="Saunders E."/>
            <person name="Kyrpides N."/>
            <person name="Mavromatis K."/>
            <person name="Ivanova N."/>
            <person name="Last F.I."/>
            <person name="Brettin T."/>
            <person name="Detter J.C."/>
            <person name="Han C."/>
            <person name="Larimer F."/>
            <person name="Land M."/>
            <person name="Hauser L."/>
            <person name="Markowitz V."/>
            <person name="Cheng J.-F."/>
            <person name="Hugenholtz P."/>
            <person name="Woyke T."/>
            <person name="Wu D."/>
            <person name="Spring S."/>
            <person name="Schroeder M."/>
            <person name="Brambilla E.-M."/>
            <person name="Klenk H.-P."/>
            <person name="Eisen J.A."/>
        </authorList>
    </citation>
    <scope>NUCLEOTIDE SEQUENCE [LARGE SCALE GENOMIC DNA]</scope>
    <source>
        <strain evidence="11">ATCC BAA-1197 / DSM 17291 / Cas60314</strain>
    </source>
</reference>
<dbReference type="InterPro" id="IPR003730">
    <property type="entry name" value="Cu_polyphenol_OxRdtase"/>
</dbReference>
<dbReference type="InterPro" id="IPR038371">
    <property type="entry name" value="Cu_polyphenol_OxRdtase_sf"/>
</dbReference>
<organism evidence="10 11">
    <name type="scientific">Thermovirga lienii (strain ATCC BAA-1197 / DSM 17291 / Cas60314)</name>
    <dbReference type="NCBI Taxonomy" id="580340"/>
    <lineage>
        <taxon>Bacteria</taxon>
        <taxon>Thermotogati</taxon>
        <taxon>Synergistota</taxon>
        <taxon>Synergistia</taxon>
        <taxon>Synergistales</taxon>
        <taxon>Thermovirgaceae</taxon>
        <taxon>Thermovirga</taxon>
    </lineage>
</organism>
<dbReference type="Gene3D" id="3.60.140.10">
    <property type="entry name" value="CNF1/YfiH-like putative cysteine hydrolases"/>
    <property type="match status" value="1"/>
</dbReference>
<dbReference type="GO" id="GO:0016787">
    <property type="term" value="F:hydrolase activity"/>
    <property type="evidence" value="ECO:0007669"/>
    <property type="project" value="UniProtKB-KW"/>
</dbReference>
<keyword evidence="4" id="KW-0479">Metal-binding</keyword>
<evidence type="ECO:0000313" key="10">
    <source>
        <dbReference type="EMBL" id="AER66795.1"/>
    </source>
</evidence>
<dbReference type="HOGENOM" id="CLU_1110968_0_0_0"/>
<protein>
    <recommendedName>
        <fullName evidence="12">Laccase domain-containing protein</fullName>
    </recommendedName>
</protein>
<proteinExistence type="inferred from homology"/>
<dbReference type="STRING" id="580340.Tlie_1062"/>
<evidence type="ECO:0008006" key="12">
    <source>
        <dbReference type="Google" id="ProtNLM"/>
    </source>
</evidence>
<keyword evidence="3" id="KW-0808">Transferase</keyword>
<dbReference type="GO" id="GO:0005507">
    <property type="term" value="F:copper ion binding"/>
    <property type="evidence" value="ECO:0007669"/>
    <property type="project" value="TreeGrafter"/>
</dbReference>
<evidence type="ECO:0000313" key="11">
    <source>
        <dbReference type="Proteomes" id="UP000005868"/>
    </source>
</evidence>
<comment type="similarity">
    <text evidence="2">Belongs to the purine nucleoside phosphorylase YfiH/LACC1 family.</text>
</comment>
<evidence type="ECO:0000256" key="2">
    <source>
        <dbReference type="ARBA" id="ARBA00007353"/>
    </source>
</evidence>
<keyword evidence="6" id="KW-0862">Zinc</keyword>
<keyword evidence="5" id="KW-0378">Hydrolase</keyword>
<comment type="catalytic activity">
    <reaction evidence="7">
        <text>adenosine + H2O + H(+) = inosine + NH4(+)</text>
        <dbReference type="Rhea" id="RHEA:24408"/>
        <dbReference type="ChEBI" id="CHEBI:15377"/>
        <dbReference type="ChEBI" id="CHEBI:15378"/>
        <dbReference type="ChEBI" id="CHEBI:16335"/>
        <dbReference type="ChEBI" id="CHEBI:17596"/>
        <dbReference type="ChEBI" id="CHEBI:28938"/>
        <dbReference type="EC" id="3.5.4.4"/>
    </reaction>
    <physiologicalReaction direction="left-to-right" evidence="7">
        <dbReference type="Rhea" id="RHEA:24409"/>
    </physiologicalReaction>
</comment>
<dbReference type="OrthoDB" id="4279at2"/>
<keyword evidence="11" id="KW-1185">Reference proteome</keyword>
<name>G7VA95_THELD</name>
<evidence type="ECO:0000256" key="7">
    <source>
        <dbReference type="ARBA" id="ARBA00047989"/>
    </source>
</evidence>
<dbReference type="KEGG" id="tli:Tlie_1062"/>